<feature type="signal peptide" evidence="1">
    <location>
        <begin position="1"/>
        <end position="23"/>
    </location>
</feature>
<keyword evidence="1" id="KW-0732">Signal</keyword>
<dbReference type="InterPro" id="IPR029058">
    <property type="entry name" value="AB_hydrolase_fold"/>
</dbReference>
<proteinExistence type="predicted"/>
<feature type="chain" id="PRO_5030539961" description="Serine aminopeptidase S33 domain-containing protein" evidence="1">
    <location>
        <begin position="24"/>
        <end position="568"/>
    </location>
</feature>
<protein>
    <recommendedName>
        <fullName evidence="2">Serine aminopeptidase S33 domain-containing protein</fullName>
    </recommendedName>
</protein>
<organism evidence="3">
    <name type="scientific">Fibrocapsa japonica</name>
    <dbReference type="NCBI Taxonomy" id="94617"/>
    <lineage>
        <taxon>Eukaryota</taxon>
        <taxon>Sar</taxon>
        <taxon>Stramenopiles</taxon>
        <taxon>Ochrophyta</taxon>
        <taxon>Raphidophyceae</taxon>
        <taxon>Chattonellales</taxon>
        <taxon>Chattonellaceae</taxon>
        <taxon>Fibrocapsa</taxon>
    </lineage>
</organism>
<reference evidence="3" key="1">
    <citation type="submission" date="2021-01" db="EMBL/GenBank/DDBJ databases">
        <authorList>
            <person name="Corre E."/>
            <person name="Pelletier E."/>
            <person name="Niang G."/>
            <person name="Scheremetjew M."/>
            <person name="Finn R."/>
            <person name="Kale V."/>
            <person name="Holt S."/>
            <person name="Cochrane G."/>
            <person name="Meng A."/>
            <person name="Brown T."/>
            <person name="Cohen L."/>
        </authorList>
    </citation>
    <scope>NUCLEOTIDE SEQUENCE</scope>
    <source>
        <strain evidence="3">CCMP1661</strain>
    </source>
</reference>
<dbReference type="AlphaFoldDB" id="A0A7S2UWV5"/>
<dbReference type="InterPro" id="IPR022742">
    <property type="entry name" value="Hydrolase_4"/>
</dbReference>
<dbReference type="Pfam" id="PF12146">
    <property type="entry name" value="Hydrolase_4"/>
    <property type="match status" value="1"/>
</dbReference>
<name>A0A7S2UWV5_9STRA</name>
<accession>A0A7S2UWV5</accession>
<feature type="domain" description="Serine aminopeptidase S33" evidence="2">
    <location>
        <begin position="173"/>
        <end position="336"/>
    </location>
</feature>
<dbReference type="Gene3D" id="3.40.50.1820">
    <property type="entry name" value="alpha/beta hydrolase"/>
    <property type="match status" value="1"/>
</dbReference>
<gene>
    <name evidence="3" type="ORF">FJAP1339_LOCUS1372</name>
</gene>
<dbReference type="SUPFAM" id="SSF53474">
    <property type="entry name" value="alpha/beta-Hydrolases"/>
    <property type="match status" value="1"/>
</dbReference>
<evidence type="ECO:0000256" key="1">
    <source>
        <dbReference type="SAM" id="SignalP"/>
    </source>
</evidence>
<evidence type="ECO:0000313" key="3">
    <source>
        <dbReference type="EMBL" id="CAD9858853.1"/>
    </source>
</evidence>
<dbReference type="EMBL" id="HBHR01003058">
    <property type="protein sequence ID" value="CAD9858853.1"/>
    <property type="molecule type" value="Transcribed_RNA"/>
</dbReference>
<sequence>MFSSSQLCVGFVLSQLLFISASASDIEAIQVPGDVQIIAPKDGQFGDLEVFYNDSIYSSAFSPEDEEIVHEEAFTKFAMWDVLKDSEGRNSNMTSALAPILSESLNARSYMAGGEAKIYQCVETLSTGAYLMNKFLPYESGQVNEIRFRTKKMVYTPEGRQKYCKMREEGEQTLVILTHGFLVTTQRWDSIARALVSQGFDVVLPLLPGHGANATFQQSVLETVPHDRYHIPAQSRKRGYGQLAHTIREMVVTALNDLGYQKIVLGGFSAGGAVTADALMLLAADPRVSEAQLSSGALRVAHVVSFFDTPHQIIRMARDIHPLLILKKLIDPGWYTKEWIYGHPYQNFAANGYKAYLRTSRSTEMRLLRYSTKVKKQYKKLAKKNNRASRIIRQVPTFSMTLKDDYTADSGKLLNSLGEVHNEYKACQVEGNKPSGICGTCCDEDACAWSGEYSPDHPADCQGVEEHTDLNDPRYNKCGGSGQKEVYPDGLVHDSLIDVEARAGKKEGWWVSCVFDVVYRFLAHDYEGDVQTMPCSTTPQCSSIKHLVREGKNEWIEVEDVVSSGWWS</sequence>
<evidence type="ECO:0000259" key="2">
    <source>
        <dbReference type="Pfam" id="PF12146"/>
    </source>
</evidence>